<dbReference type="AlphaFoldDB" id="A0A318ZEI6"/>
<dbReference type="STRING" id="1450539.A0A318ZEI6"/>
<gene>
    <name evidence="1" type="ORF">BP01DRAFT_341933</name>
</gene>
<protein>
    <submittedName>
        <fullName evidence="1">Putative nucleoside-diphosphate-sugar epimerase</fullName>
    </submittedName>
</protein>
<proteinExistence type="predicted"/>
<reference evidence="1 2" key="1">
    <citation type="submission" date="2016-12" db="EMBL/GenBank/DDBJ databases">
        <title>The genomes of Aspergillus section Nigri reveals drivers in fungal speciation.</title>
        <authorList>
            <consortium name="DOE Joint Genome Institute"/>
            <person name="Vesth T.C."/>
            <person name="Nybo J."/>
            <person name="Theobald S."/>
            <person name="Brandl J."/>
            <person name="Frisvad J.C."/>
            <person name="Nielsen K.F."/>
            <person name="Lyhne E.K."/>
            <person name="Kogle M.E."/>
            <person name="Kuo A."/>
            <person name="Riley R."/>
            <person name="Clum A."/>
            <person name="Nolan M."/>
            <person name="Lipzen A."/>
            <person name="Salamov A."/>
            <person name="Henrissat B."/>
            <person name="Wiebenga A."/>
            <person name="De Vries R.P."/>
            <person name="Grigoriev I.V."/>
            <person name="Mortensen U.H."/>
            <person name="Andersen M.R."/>
            <person name="Baker S.E."/>
        </authorList>
    </citation>
    <scope>NUCLEOTIDE SEQUENCE [LARGE SCALE GENOMIC DNA]</scope>
    <source>
        <strain evidence="1 2">JOP 1030-1</strain>
    </source>
</reference>
<dbReference type="EMBL" id="KZ821235">
    <property type="protein sequence ID" value="PYH44684.1"/>
    <property type="molecule type" value="Genomic_DNA"/>
</dbReference>
<dbReference type="RefSeq" id="XP_025430666.1">
    <property type="nucleotide sequence ID" value="XM_025573469.1"/>
</dbReference>
<dbReference type="Gene3D" id="3.40.50.720">
    <property type="entry name" value="NAD(P)-binding Rossmann-like Domain"/>
    <property type="match status" value="1"/>
</dbReference>
<dbReference type="SUPFAM" id="SSF51735">
    <property type="entry name" value="NAD(P)-binding Rossmann-fold domains"/>
    <property type="match status" value="1"/>
</dbReference>
<dbReference type="GeneID" id="37074697"/>
<organism evidence="1 2">
    <name type="scientific">Aspergillus saccharolyticus JOP 1030-1</name>
    <dbReference type="NCBI Taxonomy" id="1450539"/>
    <lineage>
        <taxon>Eukaryota</taxon>
        <taxon>Fungi</taxon>
        <taxon>Dikarya</taxon>
        <taxon>Ascomycota</taxon>
        <taxon>Pezizomycotina</taxon>
        <taxon>Eurotiomycetes</taxon>
        <taxon>Eurotiomycetidae</taxon>
        <taxon>Eurotiales</taxon>
        <taxon>Aspergillaceae</taxon>
        <taxon>Aspergillus</taxon>
        <taxon>Aspergillus subgen. Circumdati</taxon>
    </lineage>
</organism>
<keyword evidence="2" id="KW-1185">Reference proteome</keyword>
<dbReference type="InterPro" id="IPR036291">
    <property type="entry name" value="NAD(P)-bd_dom_sf"/>
</dbReference>
<evidence type="ECO:0000313" key="2">
    <source>
        <dbReference type="Proteomes" id="UP000248349"/>
    </source>
</evidence>
<dbReference type="Proteomes" id="UP000248349">
    <property type="component" value="Unassembled WGS sequence"/>
</dbReference>
<dbReference type="OrthoDB" id="9975943at2759"/>
<sequence>MHLILTGATGLIGSAALDAMLRTPEITRISILSRRPVRMAEEAGDPRVQVLLHQDFGVYGPETLTKLAGATGCVWALGVSQNAVTEGEYKRITRDYALAAAEAFAGLPSAQQPPQELVSVTASQTAPSTTPTKGHAPFNFVFVSGAGASTTPNPGPFVPLYGRVKGATERDLSQLMQRTPALQAVSVRPAVVGPAGHTAILPYVPTVPGYVDCVRRWGPRWGQWAPGWWTPTRELGGLVTQLAMGRVEMERIRGVPRGVEFVGGMAVLENEGMRAIGGWK</sequence>
<name>A0A318ZEI6_9EURO</name>
<evidence type="ECO:0000313" key="1">
    <source>
        <dbReference type="EMBL" id="PYH44684.1"/>
    </source>
</evidence>
<accession>A0A318ZEI6</accession>
<dbReference type="PANTHER" id="PTHR14097:SF8">
    <property type="entry name" value="NAD(P)-BINDING DOMAIN-CONTAINING PROTEIN"/>
    <property type="match status" value="1"/>
</dbReference>
<dbReference type="PANTHER" id="PTHR14097">
    <property type="entry name" value="OXIDOREDUCTASE HTATIP2"/>
    <property type="match status" value="1"/>
</dbReference>